<dbReference type="PROSITE" id="PS50084">
    <property type="entry name" value="KH_TYPE_1"/>
    <property type="match status" value="1"/>
</dbReference>
<dbReference type="CDD" id="cd00077">
    <property type="entry name" value="HDc"/>
    <property type="match status" value="1"/>
</dbReference>
<keyword evidence="4 9" id="KW-0255">Endonuclease</keyword>
<dbReference type="GO" id="GO:0005886">
    <property type="term" value="C:plasma membrane"/>
    <property type="evidence" value="ECO:0007669"/>
    <property type="project" value="UniProtKB-SubCell"/>
</dbReference>
<feature type="domain" description="HD" evidence="12">
    <location>
        <begin position="339"/>
        <end position="432"/>
    </location>
</feature>
<comment type="subcellular location">
    <subcellularLocation>
        <location evidence="9">Cell membrane</location>
        <topology evidence="9">Single-pass membrane protein</topology>
    </subcellularLocation>
</comment>
<sequence length="523" mass="58502">MVLKIELMMFLIGGGALVAGVFVGMLLRQQISKSRHAAARRDAAQIVEDGRKEAEAIRKEAVLQAKDTVLQAKAEWEAELRELRREIQGQEKRLQQREENLDRKTTQLETRMEELEKRDRNLQQRQTKLQQGEQELEGKRAEQARLLEQISGMSREEAKQQLIRAMESEARHDAAKSIKQIEDEARESADKKAKEILALAIQRYAGDFVAEKTVSVVPLPADEMKGRIIGREGRNIRAIEAATGIDLIIDDTPEAVIISGFNPVRREVARLSLERLIQDGRIHPSRIEEVVKKAEEEVEQAIREAGEQATFDVGVHGIHPEIVKLLGRLRYRTSYGQNVLQHSIEVAFLCGIMASELGMNVKQAKRAGLLHDIGKAVDHEIEGSHAVIGADLARKYGESPKIVHALAAHHEDEKPETVLAILTQAADALSGARPGARREMLETYVKRLQDLERIGTSFPGCNSCYAIQAGREIRVMVSSDDVSDAQSLILAKDIAKKIESEMTYPGQIKVNVIRETRAVEYAR</sequence>
<evidence type="ECO:0000259" key="12">
    <source>
        <dbReference type="PROSITE" id="PS51831"/>
    </source>
</evidence>
<gene>
    <name evidence="9 13" type="primary">rny</name>
    <name evidence="13" type="ORF">C2E25_02780</name>
</gene>
<accession>A0A2K2HD76</accession>
<dbReference type="PROSITE" id="PS51831">
    <property type="entry name" value="HD"/>
    <property type="match status" value="1"/>
</dbReference>
<comment type="caution">
    <text evidence="13">The sequence shown here is derived from an EMBL/GenBank/DDBJ whole genome shotgun (WGS) entry which is preliminary data.</text>
</comment>
<keyword evidence="2 9" id="KW-0812">Transmembrane</keyword>
<dbReference type="EC" id="3.1.-.-" evidence="9 10"/>
<evidence type="ECO:0000256" key="3">
    <source>
        <dbReference type="ARBA" id="ARBA00022722"/>
    </source>
</evidence>
<evidence type="ECO:0000256" key="8">
    <source>
        <dbReference type="ARBA" id="ARBA00023136"/>
    </source>
</evidence>
<evidence type="ECO:0000313" key="14">
    <source>
        <dbReference type="Proteomes" id="UP000236340"/>
    </source>
</evidence>
<evidence type="ECO:0000256" key="11">
    <source>
        <dbReference type="SAM" id="MobiDB-lite"/>
    </source>
</evidence>
<protein>
    <recommendedName>
        <fullName evidence="9 10">Ribonuclease Y</fullName>
        <shortName evidence="9">RNase Y</shortName>
        <ecNumber evidence="9 10">3.1.-.-</ecNumber>
    </recommendedName>
</protein>
<dbReference type="RefSeq" id="WP_103114275.1">
    <property type="nucleotide sequence ID" value="NZ_PPFX01000004.1"/>
</dbReference>
<dbReference type="Gene3D" id="1.10.3210.10">
    <property type="entry name" value="Hypothetical protein af1432"/>
    <property type="match status" value="1"/>
</dbReference>
<dbReference type="InterPro" id="IPR006675">
    <property type="entry name" value="HDIG_dom"/>
</dbReference>
<dbReference type="Pfam" id="PF12072">
    <property type="entry name" value="RNase_Y_N"/>
    <property type="match status" value="1"/>
</dbReference>
<dbReference type="CDD" id="cd22431">
    <property type="entry name" value="KH-I_RNaseY"/>
    <property type="match status" value="1"/>
</dbReference>
<dbReference type="FunFam" id="1.10.3210.10:FF:000022">
    <property type="entry name" value="Ribonuclease Y"/>
    <property type="match status" value="1"/>
</dbReference>
<dbReference type="InterPro" id="IPR022711">
    <property type="entry name" value="RNase_Y_N"/>
</dbReference>
<evidence type="ECO:0000256" key="2">
    <source>
        <dbReference type="ARBA" id="ARBA00022692"/>
    </source>
</evidence>
<comment type="similarity">
    <text evidence="9">Belongs to the RNase Y family.</text>
</comment>
<dbReference type="NCBIfam" id="TIGR00277">
    <property type="entry name" value="HDIG"/>
    <property type="match status" value="1"/>
</dbReference>
<dbReference type="InterPro" id="IPR017705">
    <property type="entry name" value="Ribonuclease_Y"/>
</dbReference>
<comment type="function">
    <text evidence="9">Endoribonuclease that initiates mRNA decay.</text>
</comment>
<dbReference type="SUPFAM" id="SSF54791">
    <property type="entry name" value="Eukaryotic type KH-domain (KH-domain type I)"/>
    <property type="match status" value="1"/>
</dbReference>
<proteinExistence type="inferred from homology"/>
<dbReference type="SMART" id="SM00471">
    <property type="entry name" value="HDc"/>
    <property type="match status" value="1"/>
</dbReference>
<dbReference type="AlphaFoldDB" id="A0A2K2HD76"/>
<dbReference type="NCBIfam" id="TIGR03319">
    <property type="entry name" value="RNase_Y"/>
    <property type="match status" value="1"/>
</dbReference>
<evidence type="ECO:0000256" key="9">
    <source>
        <dbReference type="HAMAP-Rule" id="MF_00335"/>
    </source>
</evidence>
<reference evidence="13 14" key="1">
    <citation type="journal article" date="2018" name="Genome Announc.">
        <title>Genome Sequence of Geothermobacter sp. HR-1 Iron Reducer from the Loihi Seamount.</title>
        <authorList>
            <person name="Smith H."/>
            <person name="Abuyen K."/>
            <person name="Tremblay J."/>
            <person name="Savalia P."/>
            <person name="Perez-Rodriguez I."/>
            <person name="Emerson D."/>
            <person name="Tully B."/>
            <person name="Amend J."/>
        </authorList>
    </citation>
    <scope>NUCLEOTIDE SEQUENCE [LARGE SCALE GENOMIC DNA]</scope>
    <source>
        <strain evidence="13 14">HR-1</strain>
    </source>
</reference>
<keyword evidence="5 9" id="KW-0378">Hydrolase</keyword>
<dbReference type="Gene3D" id="3.30.1370.10">
    <property type="entry name" value="K Homology domain, type 1"/>
    <property type="match status" value="1"/>
</dbReference>
<dbReference type="PANTHER" id="PTHR12826:SF15">
    <property type="entry name" value="RIBONUCLEASE Y"/>
    <property type="match status" value="1"/>
</dbReference>
<dbReference type="SMART" id="SM00322">
    <property type="entry name" value="KH"/>
    <property type="match status" value="1"/>
</dbReference>
<evidence type="ECO:0000256" key="4">
    <source>
        <dbReference type="ARBA" id="ARBA00022759"/>
    </source>
</evidence>
<evidence type="ECO:0000256" key="10">
    <source>
        <dbReference type="NCBIfam" id="TIGR03319"/>
    </source>
</evidence>
<dbReference type="Pfam" id="PF00013">
    <property type="entry name" value="KH_1"/>
    <property type="match status" value="1"/>
</dbReference>
<keyword evidence="6 9" id="KW-0694">RNA-binding</keyword>
<keyword evidence="3 9" id="KW-0540">Nuclease</keyword>
<evidence type="ECO:0000313" key="13">
    <source>
        <dbReference type="EMBL" id="PNU21242.1"/>
    </source>
</evidence>
<evidence type="ECO:0000256" key="1">
    <source>
        <dbReference type="ARBA" id="ARBA00022475"/>
    </source>
</evidence>
<evidence type="ECO:0000256" key="6">
    <source>
        <dbReference type="ARBA" id="ARBA00022884"/>
    </source>
</evidence>
<dbReference type="HAMAP" id="MF_00335">
    <property type="entry name" value="RNase_Y"/>
    <property type="match status" value="1"/>
</dbReference>
<dbReference type="InterPro" id="IPR004088">
    <property type="entry name" value="KH_dom_type_1"/>
</dbReference>
<feature type="region of interest" description="Disordered" evidence="11">
    <location>
        <begin position="117"/>
        <end position="137"/>
    </location>
</feature>
<dbReference type="InterPro" id="IPR006674">
    <property type="entry name" value="HD_domain"/>
</dbReference>
<dbReference type="InterPro" id="IPR036612">
    <property type="entry name" value="KH_dom_type_1_sf"/>
</dbReference>
<dbReference type="GO" id="GO:0016787">
    <property type="term" value="F:hydrolase activity"/>
    <property type="evidence" value="ECO:0007669"/>
    <property type="project" value="UniProtKB-KW"/>
</dbReference>
<dbReference type="InterPro" id="IPR004087">
    <property type="entry name" value="KH_dom"/>
</dbReference>
<dbReference type="EMBL" id="PPFX01000004">
    <property type="protein sequence ID" value="PNU21242.1"/>
    <property type="molecule type" value="Genomic_DNA"/>
</dbReference>
<organism evidence="13 14">
    <name type="scientific">Geothermobacter hydrogeniphilus</name>
    <dbReference type="NCBI Taxonomy" id="1969733"/>
    <lineage>
        <taxon>Bacteria</taxon>
        <taxon>Pseudomonadati</taxon>
        <taxon>Thermodesulfobacteriota</taxon>
        <taxon>Desulfuromonadia</taxon>
        <taxon>Desulfuromonadales</taxon>
        <taxon>Geothermobacteraceae</taxon>
        <taxon>Geothermobacter</taxon>
    </lineage>
</organism>
<evidence type="ECO:0000256" key="5">
    <source>
        <dbReference type="ARBA" id="ARBA00022801"/>
    </source>
</evidence>
<keyword evidence="8 9" id="KW-0472">Membrane</keyword>
<keyword evidence="1 9" id="KW-1003">Cell membrane</keyword>
<dbReference type="Proteomes" id="UP000236340">
    <property type="component" value="Unassembled WGS sequence"/>
</dbReference>
<keyword evidence="7 9" id="KW-1133">Transmembrane helix</keyword>
<dbReference type="GO" id="GO:0003723">
    <property type="term" value="F:RNA binding"/>
    <property type="evidence" value="ECO:0007669"/>
    <property type="project" value="UniProtKB-UniRule"/>
</dbReference>
<dbReference type="Pfam" id="PF01966">
    <property type="entry name" value="HD"/>
    <property type="match status" value="1"/>
</dbReference>
<dbReference type="OrthoDB" id="9803205at2"/>
<dbReference type="InterPro" id="IPR003607">
    <property type="entry name" value="HD/PDEase_dom"/>
</dbReference>
<dbReference type="GO" id="GO:0004521">
    <property type="term" value="F:RNA endonuclease activity"/>
    <property type="evidence" value="ECO:0007669"/>
    <property type="project" value="UniProtKB-UniRule"/>
</dbReference>
<feature type="transmembrane region" description="Helical" evidence="9">
    <location>
        <begin position="7"/>
        <end position="27"/>
    </location>
</feature>
<dbReference type="PANTHER" id="PTHR12826">
    <property type="entry name" value="RIBONUCLEASE Y"/>
    <property type="match status" value="1"/>
</dbReference>
<dbReference type="GO" id="GO:0006402">
    <property type="term" value="P:mRNA catabolic process"/>
    <property type="evidence" value="ECO:0007669"/>
    <property type="project" value="UniProtKB-UniRule"/>
</dbReference>
<name>A0A2K2HD76_9BACT</name>
<evidence type="ECO:0000256" key="7">
    <source>
        <dbReference type="ARBA" id="ARBA00022989"/>
    </source>
</evidence>
<feature type="compositionally biased region" description="Polar residues" evidence="11">
    <location>
        <begin position="123"/>
        <end position="133"/>
    </location>
</feature>
<dbReference type="SUPFAM" id="SSF109604">
    <property type="entry name" value="HD-domain/PDEase-like"/>
    <property type="match status" value="1"/>
</dbReference>